<accession>A0A369NZ28</accession>
<organism evidence="2 3">
    <name type="scientific">Adlercreutzia equolifaciens subsp. celatus</name>
    <dbReference type="NCBI Taxonomy" id="394340"/>
    <lineage>
        <taxon>Bacteria</taxon>
        <taxon>Bacillati</taxon>
        <taxon>Actinomycetota</taxon>
        <taxon>Coriobacteriia</taxon>
        <taxon>Eggerthellales</taxon>
        <taxon>Eggerthellaceae</taxon>
        <taxon>Adlercreutzia</taxon>
    </lineage>
</organism>
<reference evidence="2 3" key="1">
    <citation type="journal article" date="2018" name="Elife">
        <title>Discovery and characterization of a prevalent human gut bacterial enzyme sufficient for the inactivation of a family of plant toxins.</title>
        <authorList>
            <person name="Koppel N."/>
            <person name="Bisanz J.E."/>
            <person name="Pandelia M.E."/>
            <person name="Turnbaugh P.J."/>
            <person name="Balskus E.P."/>
        </authorList>
    </citation>
    <scope>NUCLEOTIDE SEQUENCE [LARGE SCALE GENOMIC DNA]</scope>
    <source>
        <strain evidence="2 3">OB21 GAM 11</strain>
    </source>
</reference>
<dbReference type="Proteomes" id="UP000253805">
    <property type="component" value="Unassembled WGS sequence"/>
</dbReference>
<evidence type="ECO:0000259" key="1">
    <source>
        <dbReference type="SMART" id="SM00974"/>
    </source>
</evidence>
<dbReference type="Pfam" id="PF10544">
    <property type="entry name" value="T5orf172"/>
    <property type="match status" value="1"/>
</dbReference>
<dbReference type="AlphaFoldDB" id="A0A369NZ28"/>
<protein>
    <recommendedName>
        <fullName evidence="1">Bacteriophage T5 Orf172 DNA-binding domain-containing protein</fullName>
    </recommendedName>
</protein>
<gene>
    <name evidence="2" type="ORF">C1850_06190</name>
</gene>
<evidence type="ECO:0000313" key="3">
    <source>
        <dbReference type="Proteomes" id="UP000253805"/>
    </source>
</evidence>
<dbReference type="EMBL" id="PPUT01000013">
    <property type="protein sequence ID" value="RDC44668.1"/>
    <property type="molecule type" value="Genomic_DNA"/>
</dbReference>
<dbReference type="InterPro" id="IPR018306">
    <property type="entry name" value="Phage_T5_Orf172_DNA-bd"/>
</dbReference>
<name>A0A369NZ28_9ACTN</name>
<sequence length="225" mass="26074">MEEKIVGVIYILTNPSFPDYVKIGYTDDIDRRLEELNRSECIPFAFRVHATYGVTQRLQDRKLHEIIDTLNPELRAIEMFDGKRREKEFYALSAEDAYGILEGIAEISGTKHRLHVPRPEEHEKRDEELAAEIQEESRERKSNFSFAKCGIEAGAQITLSGKPEIVATVKSDRKVEYESKFYYLSALAQKLLEVPGPLQGPAYWEYEGRRLVDIREEREQQGTYI</sequence>
<dbReference type="RefSeq" id="WP_114549012.1">
    <property type="nucleotide sequence ID" value="NZ_PPUT01000013.1"/>
</dbReference>
<feature type="domain" description="Bacteriophage T5 Orf172 DNA-binding" evidence="1">
    <location>
        <begin position="15"/>
        <end position="104"/>
    </location>
</feature>
<dbReference type="SMART" id="SM00974">
    <property type="entry name" value="T5orf172"/>
    <property type="match status" value="1"/>
</dbReference>
<proteinExistence type="predicted"/>
<evidence type="ECO:0000313" key="2">
    <source>
        <dbReference type="EMBL" id="RDC44668.1"/>
    </source>
</evidence>
<comment type="caution">
    <text evidence="2">The sequence shown here is derived from an EMBL/GenBank/DDBJ whole genome shotgun (WGS) entry which is preliminary data.</text>
</comment>